<dbReference type="InterPro" id="IPR014748">
    <property type="entry name" value="Enoyl-CoA_hydra_C"/>
</dbReference>
<proteinExistence type="inferred from homology"/>
<reference evidence="4" key="1">
    <citation type="submission" date="2014-05" db="EMBL/GenBank/DDBJ databases">
        <title>The transcriptome of the halophilic microalga Tetraselmis sp. GSL018 isolated from the Great Salt Lake, Utah.</title>
        <authorList>
            <person name="Jinkerson R.E."/>
            <person name="D'Adamo S."/>
            <person name="Posewitz M.C."/>
        </authorList>
    </citation>
    <scope>NUCLEOTIDE SEQUENCE</scope>
    <source>
        <strain evidence="4">GSL018</strain>
    </source>
</reference>
<dbReference type="Gene3D" id="1.10.12.10">
    <property type="entry name" value="Lyase 2-enoyl-coa Hydratase, Chain A, domain 2"/>
    <property type="match status" value="1"/>
</dbReference>
<dbReference type="FunFam" id="1.10.12.10:FF:000001">
    <property type="entry name" value="Probable enoyl-CoA hydratase, mitochondrial"/>
    <property type="match status" value="1"/>
</dbReference>
<dbReference type="EMBL" id="GBEZ01003602">
    <property type="protein sequence ID" value="JAC81553.1"/>
    <property type="molecule type" value="Transcribed_RNA"/>
</dbReference>
<feature type="compositionally biased region" description="Pro residues" evidence="3">
    <location>
        <begin position="29"/>
        <end position="38"/>
    </location>
</feature>
<comment type="similarity">
    <text evidence="1">Belongs to the enoyl-CoA hydratase/isomerase family.</text>
</comment>
<dbReference type="AlphaFoldDB" id="A0A061SBB6"/>
<accession>A0A061SBB6</accession>
<evidence type="ECO:0000313" key="4">
    <source>
        <dbReference type="EMBL" id="JAC81553.1"/>
    </source>
</evidence>
<keyword evidence="2" id="KW-0456">Lyase</keyword>
<dbReference type="InterPro" id="IPR029045">
    <property type="entry name" value="ClpP/crotonase-like_dom_sf"/>
</dbReference>
<gene>
    <name evidence="4" type="ORF">TSPGSL018_7662</name>
</gene>
<sequence>MIAVEAPLRGSTRLLPMHLTPAAPERVTPTPPKIPPPVDAVSLPTRVRRYPAPAVAKAKECVNLVDEVPLTAGLQYERREFWSAFSYEGKQEGMAAFLEKREPSWTE</sequence>
<dbReference type="GO" id="GO:0016836">
    <property type="term" value="F:hydro-lyase activity"/>
    <property type="evidence" value="ECO:0007669"/>
    <property type="project" value="UniProtKB-ARBA"/>
</dbReference>
<dbReference type="SUPFAM" id="SSF52096">
    <property type="entry name" value="ClpP/crotonase"/>
    <property type="match status" value="1"/>
</dbReference>
<evidence type="ECO:0000256" key="3">
    <source>
        <dbReference type="SAM" id="MobiDB-lite"/>
    </source>
</evidence>
<organism evidence="4">
    <name type="scientific">Tetraselmis sp. GSL018</name>
    <dbReference type="NCBI Taxonomy" id="582737"/>
    <lineage>
        <taxon>Eukaryota</taxon>
        <taxon>Viridiplantae</taxon>
        <taxon>Chlorophyta</taxon>
        <taxon>core chlorophytes</taxon>
        <taxon>Chlorodendrophyceae</taxon>
        <taxon>Chlorodendrales</taxon>
        <taxon>Chlorodendraceae</taxon>
        <taxon>Tetraselmis</taxon>
    </lineage>
</organism>
<evidence type="ECO:0000256" key="1">
    <source>
        <dbReference type="ARBA" id="ARBA00005254"/>
    </source>
</evidence>
<feature type="region of interest" description="Disordered" evidence="3">
    <location>
        <begin position="19"/>
        <end position="40"/>
    </location>
</feature>
<evidence type="ECO:0000256" key="2">
    <source>
        <dbReference type="ARBA" id="ARBA00023239"/>
    </source>
</evidence>
<name>A0A061SBB6_9CHLO</name>
<protein>
    <submittedName>
        <fullName evidence="4">Enoyl-hydratase</fullName>
    </submittedName>
</protein>